<sequence>MVLLGNHTETLDQVEPSSHWESTSLVSAAAVDAIVMLGVLTFALQLCLVLYFLFRCWRLDSRVKESLKLHHKSQFDTLFHLNIITSKDQPLRESTANSSPPSTDSHHLYEPADGAGHLFMPSIPWDLVQH</sequence>
<accession>A0AAV2IXB2</accession>
<feature type="transmembrane region" description="Helical" evidence="1">
    <location>
        <begin position="33"/>
        <end position="54"/>
    </location>
</feature>
<reference evidence="2 3" key="1">
    <citation type="submission" date="2024-04" db="EMBL/GenBank/DDBJ databases">
        <authorList>
            <person name="Waldvogel A.-M."/>
            <person name="Schoenle A."/>
        </authorList>
    </citation>
    <scope>NUCLEOTIDE SEQUENCE [LARGE SCALE GENOMIC DNA]</scope>
</reference>
<dbReference type="Proteomes" id="UP001497482">
    <property type="component" value="Chromosome 1"/>
</dbReference>
<keyword evidence="1" id="KW-0472">Membrane</keyword>
<keyword evidence="3" id="KW-1185">Reference proteome</keyword>
<evidence type="ECO:0000313" key="2">
    <source>
        <dbReference type="EMBL" id="CAL1568731.1"/>
    </source>
</evidence>
<evidence type="ECO:0000256" key="1">
    <source>
        <dbReference type="SAM" id="Phobius"/>
    </source>
</evidence>
<organism evidence="2 3">
    <name type="scientific">Knipowitschia caucasica</name>
    <name type="common">Caucasian dwarf goby</name>
    <name type="synonym">Pomatoschistus caucasicus</name>
    <dbReference type="NCBI Taxonomy" id="637954"/>
    <lineage>
        <taxon>Eukaryota</taxon>
        <taxon>Metazoa</taxon>
        <taxon>Chordata</taxon>
        <taxon>Craniata</taxon>
        <taxon>Vertebrata</taxon>
        <taxon>Euteleostomi</taxon>
        <taxon>Actinopterygii</taxon>
        <taxon>Neopterygii</taxon>
        <taxon>Teleostei</taxon>
        <taxon>Neoteleostei</taxon>
        <taxon>Acanthomorphata</taxon>
        <taxon>Gobiaria</taxon>
        <taxon>Gobiiformes</taxon>
        <taxon>Gobioidei</taxon>
        <taxon>Gobiidae</taxon>
        <taxon>Gobiinae</taxon>
        <taxon>Knipowitschia</taxon>
    </lineage>
</organism>
<name>A0AAV2IXB2_KNICA</name>
<gene>
    <name evidence="2" type="ORF">KC01_LOCUS1291</name>
</gene>
<dbReference type="EMBL" id="OZ035823">
    <property type="protein sequence ID" value="CAL1568731.1"/>
    <property type="molecule type" value="Genomic_DNA"/>
</dbReference>
<evidence type="ECO:0000313" key="3">
    <source>
        <dbReference type="Proteomes" id="UP001497482"/>
    </source>
</evidence>
<protein>
    <submittedName>
        <fullName evidence="2">Uncharacterized protein</fullName>
    </submittedName>
</protein>
<dbReference type="AlphaFoldDB" id="A0AAV2IXB2"/>
<proteinExistence type="predicted"/>
<keyword evidence="1" id="KW-0812">Transmembrane</keyword>
<keyword evidence="1" id="KW-1133">Transmembrane helix</keyword>